<feature type="domain" description="PH" evidence="1">
    <location>
        <begin position="1"/>
        <end position="61"/>
    </location>
</feature>
<reference evidence="3" key="2">
    <citation type="submission" date="2016-11" db="UniProtKB">
        <authorList>
            <consortium name="WormBaseParasite"/>
        </authorList>
    </citation>
    <scope>IDENTIFICATION</scope>
</reference>
<dbReference type="Pfam" id="PF00169">
    <property type="entry name" value="PH"/>
    <property type="match status" value="1"/>
</dbReference>
<sequence>MDFLKKKKPLEKISLENAACTLVENSETEFVIHIDGRKLELDAENEQSANKWFNALQHRCENIEMITSIRRKKGRSLRFETTSVNFHISN</sequence>
<proteinExistence type="predicted"/>
<dbReference type="AlphaFoldDB" id="A0A1I7V708"/>
<evidence type="ECO:0000313" key="3">
    <source>
        <dbReference type="WBParaSite" id="EN70_10575"/>
    </source>
</evidence>
<dbReference type="SUPFAM" id="SSF50729">
    <property type="entry name" value="PH domain-like"/>
    <property type="match status" value="1"/>
</dbReference>
<dbReference type="STRING" id="7209.A0A1I7V708"/>
<dbReference type="WBParaSite" id="EN70_10575">
    <property type="protein sequence ID" value="EN70_10575"/>
    <property type="gene ID" value="EN70_10575"/>
</dbReference>
<dbReference type="InterPro" id="IPR001849">
    <property type="entry name" value="PH_domain"/>
</dbReference>
<evidence type="ECO:0000313" key="2">
    <source>
        <dbReference type="Proteomes" id="UP000095285"/>
    </source>
</evidence>
<name>A0A1I7V708_LOALO</name>
<dbReference type="Proteomes" id="UP000095285">
    <property type="component" value="Unassembled WGS sequence"/>
</dbReference>
<dbReference type="InterPro" id="IPR011993">
    <property type="entry name" value="PH-like_dom_sf"/>
</dbReference>
<dbReference type="Gene3D" id="2.30.29.30">
    <property type="entry name" value="Pleckstrin-homology domain (PH domain)/Phosphotyrosine-binding domain (PTB)"/>
    <property type="match status" value="1"/>
</dbReference>
<evidence type="ECO:0000259" key="1">
    <source>
        <dbReference type="PROSITE" id="PS50003"/>
    </source>
</evidence>
<accession>A0A1I7V708</accession>
<protein>
    <submittedName>
        <fullName evidence="3">PH domain-containing protein</fullName>
    </submittedName>
</protein>
<reference evidence="2" key="1">
    <citation type="submission" date="2012-04" db="EMBL/GenBank/DDBJ databases">
        <title>The Genome Sequence of Loa loa.</title>
        <authorList>
            <consortium name="The Broad Institute Genome Sequencing Platform"/>
            <consortium name="Broad Institute Genome Sequencing Center for Infectious Disease"/>
            <person name="Nutman T.B."/>
            <person name="Fink D.L."/>
            <person name="Russ C."/>
            <person name="Young S."/>
            <person name="Zeng Q."/>
            <person name="Gargeya S."/>
            <person name="Alvarado L."/>
            <person name="Berlin A."/>
            <person name="Chapman S.B."/>
            <person name="Chen Z."/>
            <person name="Freedman E."/>
            <person name="Gellesch M."/>
            <person name="Goldberg J."/>
            <person name="Griggs A."/>
            <person name="Gujja S."/>
            <person name="Heilman E.R."/>
            <person name="Heiman D."/>
            <person name="Howarth C."/>
            <person name="Mehta T."/>
            <person name="Neiman D."/>
            <person name="Pearson M."/>
            <person name="Roberts A."/>
            <person name="Saif S."/>
            <person name="Shea T."/>
            <person name="Shenoy N."/>
            <person name="Sisk P."/>
            <person name="Stolte C."/>
            <person name="Sykes S."/>
            <person name="White J."/>
            <person name="Yandava C."/>
            <person name="Haas B."/>
            <person name="Henn M.R."/>
            <person name="Nusbaum C."/>
            <person name="Birren B."/>
        </authorList>
    </citation>
    <scope>NUCLEOTIDE SEQUENCE [LARGE SCALE GENOMIC DNA]</scope>
</reference>
<dbReference type="PROSITE" id="PS50003">
    <property type="entry name" value="PH_DOMAIN"/>
    <property type="match status" value="1"/>
</dbReference>
<keyword evidence="2" id="KW-1185">Reference proteome</keyword>
<organism evidence="2 3">
    <name type="scientific">Loa loa</name>
    <name type="common">Eye worm</name>
    <name type="synonym">Filaria loa</name>
    <dbReference type="NCBI Taxonomy" id="7209"/>
    <lineage>
        <taxon>Eukaryota</taxon>
        <taxon>Metazoa</taxon>
        <taxon>Ecdysozoa</taxon>
        <taxon>Nematoda</taxon>
        <taxon>Chromadorea</taxon>
        <taxon>Rhabditida</taxon>
        <taxon>Spirurina</taxon>
        <taxon>Spiruromorpha</taxon>
        <taxon>Filarioidea</taxon>
        <taxon>Onchocercidae</taxon>
        <taxon>Loa</taxon>
    </lineage>
</organism>